<protein>
    <recommendedName>
        <fullName evidence="2">site-specific DNA-methyltransferase (adenine-specific)</fullName>
        <ecNumber evidence="2">2.1.1.72</ecNumber>
    </recommendedName>
</protein>
<evidence type="ECO:0000256" key="2">
    <source>
        <dbReference type="ARBA" id="ARBA00011900"/>
    </source>
</evidence>
<dbReference type="Proteomes" id="UP000070560">
    <property type="component" value="Chromosome"/>
</dbReference>
<evidence type="ECO:0000256" key="4">
    <source>
        <dbReference type="ARBA" id="ARBA00022679"/>
    </source>
</evidence>
<gene>
    <name evidence="9" type="ORF">HS1_001667</name>
</gene>
<dbReference type="Gene3D" id="3.40.50.150">
    <property type="entry name" value="Vaccinia Virus protein VP39"/>
    <property type="match status" value="1"/>
</dbReference>
<dbReference type="GO" id="GO:0003677">
    <property type="term" value="F:DNA binding"/>
    <property type="evidence" value="ECO:0007669"/>
    <property type="project" value="InterPro"/>
</dbReference>
<dbReference type="Pfam" id="PF01555">
    <property type="entry name" value="N6_N4_Mtase"/>
    <property type="match status" value="1"/>
</dbReference>
<keyword evidence="7" id="KW-0175">Coiled coil</keyword>
<dbReference type="PRINTS" id="PR00506">
    <property type="entry name" value="D21N6MTFRASE"/>
</dbReference>
<dbReference type="GO" id="GO:0032259">
    <property type="term" value="P:methylation"/>
    <property type="evidence" value="ECO:0007669"/>
    <property type="project" value="UniProtKB-KW"/>
</dbReference>
<evidence type="ECO:0000256" key="5">
    <source>
        <dbReference type="ARBA" id="ARBA00022691"/>
    </source>
</evidence>
<keyword evidence="4" id="KW-0808">Transferase</keyword>
<keyword evidence="5" id="KW-0949">S-adenosyl-L-methionine</keyword>
<dbReference type="InterPro" id="IPR002052">
    <property type="entry name" value="DNA_methylase_N6_adenine_CS"/>
</dbReference>
<comment type="similarity">
    <text evidence="1">Belongs to the N(4)/N(6)-methyltransferase family.</text>
</comment>
<keyword evidence="10" id="KW-1185">Reference proteome</keyword>
<dbReference type="InterPro" id="IPR002941">
    <property type="entry name" value="DNA_methylase_N4/N6"/>
</dbReference>
<dbReference type="EC" id="2.1.1.72" evidence="2"/>
<dbReference type="AlphaFoldDB" id="A0A7U4TII8"/>
<feature type="domain" description="DNA methylase N-4/N-6" evidence="8">
    <location>
        <begin position="94"/>
        <end position="172"/>
    </location>
</feature>
<dbReference type="EMBL" id="CP013015">
    <property type="protein sequence ID" value="AMM41461.1"/>
    <property type="molecule type" value="Genomic_DNA"/>
</dbReference>
<name>A0A7U4TII8_DESA2</name>
<reference evidence="9 10" key="1">
    <citation type="submission" date="2015-10" db="EMBL/GenBank/DDBJ databases">
        <title>Candidatus Desulfofervidus auxilii, a hydrogenotrophic sulfate-reducing bacterium involved in the thermophilic anaerobic oxidation of methane.</title>
        <authorList>
            <person name="Krukenberg V."/>
            <person name="Richter M."/>
            <person name="Wegener G."/>
        </authorList>
    </citation>
    <scope>NUCLEOTIDE SEQUENCE [LARGE SCALE GENOMIC DNA]</scope>
    <source>
        <strain evidence="9 10">HS1</strain>
    </source>
</reference>
<accession>A0A7U4TII8</accession>
<dbReference type="GO" id="GO:0008170">
    <property type="term" value="F:N-methyltransferase activity"/>
    <property type="evidence" value="ECO:0007669"/>
    <property type="project" value="InterPro"/>
</dbReference>
<evidence type="ECO:0000256" key="1">
    <source>
        <dbReference type="ARBA" id="ARBA00006594"/>
    </source>
</evidence>
<dbReference type="InterPro" id="IPR029063">
    <property type="entry name" value="SAM-dependent_MTases_sf"/>
</dbReference>
<evidence type="ECO:0000259" key="8">
    <source>
        <dbReference type="Pfam" id="PF01555"/>
    </source>
</evidence>
<evidence type="ECO:0000256" key="3">
    <source>
        <dbReference type="ARBA" id="ARBA00022603"/>
    </source>
</evidence>
<organism evidence="9 10">
    <name type="scientific">Desulfofervidus auxilii</name>
    <dbReference type="NCBI Taxonomy" id="1621989"/>
    <lineage>
        <taxon>Bacteria</taxon>
        <taxon>Pseudomonadati</taxon>
        <taxon>Thermodesulfobacteriota</taxon>
        <taxon>Candidatus Desulfofervidia</taxon>
        <taxon>Candidatus Desulfofervidales</taxon>
        <taxon>Candidatus Desulfofervidaceae</taxon>
        <taxon>Candidatus Desulfofervidus</taxon>
    </lineage>
</organism>
<keyword evidence="3 9" id="KW-0489">Methyltransferase</keyword>
<dbReference type="PROSITE" id="PS00092">
    <property type="entry name" value="N6_MTASE"/>
    <property type="match status" value="1"/>
</dbReference>
<evidence type="ECO:0000256" key="6">
    <source>
        <dbReference type="ARBA" id="ARBA00047942"/>
    </source>
</evidence>
<feature type="coiled-coil region" evidence="7">
    <location>
        <begin position="3"/>
        <end position="30"/>
    </location>
</feature>
<dbReference type="InterPro" id="IPR002295">
    <property type="entry name" value="N4/N6-MTase_EcoPI_Mod-like"/>
</dbReference>
<dbReference type="SUPFAM" id="SSF53335">
    <property type="entry name" value="S-adenosyl-L-methionine-dependent methyltransferases"/>
    <property type="match status" value="1"/>
</dbReference>
<comment type="catalytic activity">
    <reaction evidence="6">
        <text>a 2'-deoxyadenosine in DNA + S-adenosyl-L-methionine = an N(6)-methyl-2'-deoxyadenosine in DNA + S-adenosyl-L-homocysteine + H(+)</text>
        <dbReference type="Rhea" id="RHEA:15197"/>
        <dbReference type="Rhea" id="RHEA-COMP:12418"/>
        <dbReference type="Rhea" id="RHEA-COMP:12419"/>
        <dbReference type="ChEBI" id="CHEBI:15378"/>
        <dbReference type="ChEBI" id="CHEBI:57856"/>
        <dbReference type="ChEBI" id="CHEBI:59789"/>
        <dbReference type="ChEBI" id="CHEBI:90615"/>
        <dbReference type="ChEBI" id="CHEBI:90616"/>
        <dbReference type="EC" id="2.1.1.72"/>
    </reaction>
</comment>
<evidence type="ECO:0000256" key="7">
    <source>
        <dbReference type="SAM" id="Coils"/>
    </source>
</evidence>
<proteinExistence type="inferred from homology"/>
<sequence length="194" mass="22709">MTDKNLQSEIEKLKAEIERLKKELKKRKKYGLVGEDKPEDVVKMCREKLPVLKEVKTKEIITDITDKEKPVNLLIEGDNYHALSVLNYTHVKKVDVIYIDPPYNTGNDEFKYNDAFNHSSWLVFMKNRLEVARNLLQDNGVIFVQCDDNEQAYLKVLMDEIFGRDNFINTISLRISPPEGVKTTYMYMLETDKK</sequence>
<dbReference type="KEGG" id="daw:HS1_001667"/>
<evidence type="ECO:0000313" key="9">
    <source>
        <dbReference type="EMBL" id="AMM41461.1"/>
    </source>
</evidence>
<dbReference type="GO" id="GO:0009007">
    <property type="term" value="F:site-specific DNA-methyltransferase (adenine-specific) activity"/>
    <property type="evidence" value="ECO:0007669"/>
    <property type="project" value="UniProtKB-EC"/>
</dbReference>
<dbReference type="RefSeq" id="WP_066063833.1">
    <property type="nucleotide sequence ID" value="NZ_CP013015.1"/>
</dbReference>
<evidence type="ECO:0000313" key="10">
    <source>
        <dbReference type="Proteomes" id="UP000070560"/>
    </source>
</evidence>